<evidence type="ECO:0000313" key="2">
    <source>
        <dbReference type="Proteomes" id="UP000050326"/>
    </source>
</evidence>
<organism evidence="1 2">
    <name type="scientific">Oxobacter pfennigii</name>
    <dbReference type="NCBI Taxonomy" id="36849"/>
    <lineage>
        <taxon>Bacteria</taxon>
        <taxon>Bacillati</taxon>
        <taxon>Bacillota</taxon>
        <taxon>Clostridia</taxon>
        <taxon>Eubacteriales</taxon>
        <taxon>Clostridiaceae</taxon>
        <taxon>Oxobacter</taxon>
    </lineage>
</organism>
<keyword evidence="2" id="KW-1185">Reference proteome</keyword>
<evidence type="ECO:0008006" key="3">
    <source>
        <dbReference type="Google" id="ProtNLM"/>
    </source>
</evidence>
<accession>A0A0P8WYT3</accession>
<sequence length="91" mass="10501">MDFDNFKTLGEWDKWKGALAKAVDLGEAIGFNENTVDKMAYRIGNFLSSTVDPENREERVLQELWKVADESDKKVLAKLIVRMVEKDSRLH</sequence>
<dbReference type="OrthoDB" id="2382009at2"/>
<dbReference type="InterPro" id="IPR024702">
    <property type="entry name" value="Uncharacterised_YmfJ"/>
</dbReference>
<evidence type="ECO:0000313" key="1">
    <source>
        <dbReference type="EMBL" id="KPU43588.1"/>
    </source>
</evidence>
<dbReference type="Pfam" id="PF11588">
    <property type="entry name" value="DUF3243"/>
    <property type="match status" value="1"/>
</dbReference>
<protein>
    <recommendedName>
        <fullName evidence="3">DUF3243 domain-containing protein</fullName>
    </recommendedName>
</protein>
<dbReference type="Proteomes" id="UP000050326">
    <property type="component" value="Unassembled WGS sequence"/>
</dbReference>
<dbReference type="InterPro" id="IPR021637">
    <property type="entry name" value="DUF3243"/>
</dbReference>
<dbReference type="EMBL" id="LKET01000039">
    <property type="protein sequence ID" value="KPU43588.1"/>
    <property type="molecule type" value="Genomic_DNA"/>
</dbReference>
<dbReference type="Gene3D" id="1.10.760.20">
    <property type="entry name" value="Protein of unknown function DUF3243"/>
    <property type="match status" value="1"/>
</dbReference>
<name>A0A0P8WYT3_9CLOT</name>
<dbReference type="InterPro" id="IPR038292">
    <property type="entry name" value="YmfJ/YflH_sf"/>
</dbReference>
<proteinExistence type="predicted"/>
<dbReference type="STRING" id="36849.OXPF_30290"/>
<dbReference type="PIRSF" id="PIRSF004764">
    <property type="entry name" value="YmfJ"/>
    <property type="match status" value="1"/>
</dbReference>
<gene>
    <name evidence="1" type="ORF">OXPF_30290</name>
</gene>
<dbReference type="PATRIC" id="fig|36849.3.peg.3211"/>
<comment type="caution">
    <text evidence="1">The sequence shown here is derived from an EMBL/GenBank/DDBJ whole genome shotgun (WGS) entry which is preliminary data.</text>
</comment>
<dbReference type="RefSeq" id="WP_054876021.1">
    <property type="nucleotide sequence ID" value="NZ_LKET01000039.1"/>
</dbReference>
<dbReference type="AlphaFoldDB" id="A0A0P8WYT3"/>
<reference evidence="1 2" key="1">
    <citation type="submission" date="2015-09" db="EMBL/GenBank/DDBJ databases">
        <title>Genome sequence of Oxobacter pfennigii DSM 3222.</title>
        <authorList>
            <person name="Poehlein A."/>
            <person name="Bengelsdorf F.R."/>
            <person name="Schiel-Bengelsdorf B."/>
            <person name="Duerre P."/>
            <person name="Daniel R."/>
        </authorList>
    </citation>
    <scope>NUCLEOTIDE SEQUENCE [LARGE SCALE GENOMIC DNA]</scope>
    <source>
        <strain evidence="1 2">DSM 3222</strain>
    </source>
</reference>